<name>A0ABT2MZA7_9CYAN</name>
<organism evidence="2 3">
    <name type="scientific">Laspinema palackyanum D2a</name>
    <dbReference type="NCBI Taxonomy" id="2953684"/>
    <lineage>
        <taxon>Bacteria</taxon>
        <taxon>Bacillati</taxon>
        <taxon>Cyanobacteriota</taxon>
        <taxon>Cyanophyceae</taxon>
        <taxon>Oscillatoriophycideae</taxon>
        <taxon>Oscillatoriales</taxon>
        <taxon>Laspinemataceae</taxon>
        <taxon>Laspinema</taxon>
        <taxon>Laspinema palackyanum</taxon>
    </lineage>
</organism>
<dbReference type="EMBL" id="JAMXFF010000045">
    <property type="protein sequence ID" value="MCT7969211.1"/>
    <property type="molecule type" value="Genomic_DNA"/>
</dbReference>
<gene>
    <name evidence="2" type="ORF">NG799_23120</name>
</gene>
<keyword evidence="1" id="KW-0472">Membrane</keyword>
<reference evidence="2 3" key="1">
    <citation type="journal article" date="2022" name="Front. Microbiol.">
        <title>High genomic differentiation and limited gene flow indicate recent cryptic speciation within the genus Laspinema (cyanobacteria).</title>
        <authorList>
            <person name="Stanojkovic A."/>
            <person name="Skoupy S."/>
            <person name="Skaloud P."/>
            <person name="Dvorak P."/>
        </authorList>
    </citation>
    <scope>NUCLEOTIDE SEQUENCE [LARGE SCALE GENOMIC DNA]</scope>
    <source>
        <strain evidence="2 3">D2a</strain>
    </source>
</reference>
<accession>A0ABT2MZA7</accession>
<feature type="transmembrane region" description="Helical" evidence="1">
    <location>
        <begin position="53"/>
        <end position="72"/>
    </location>
</feature>
<feature type="transmembrane region" description="Helical" evidence="1">
    <location>
        <begin position="78"/>
        <end position="101"/>
    </location>
</feature>
<evidence type="ECO:0000313" key="3">
    <source>
        <dbReference type="Proteomes" id="UP001525890"/>
    </source>
</evidence>
<evidence type="ECO:0000313" key="2">
    <source>
        <dbReference type="EMBL" id="MCT7969211.1"/>
    </source>
</evidence>
<proteinExistence type="predicted"/>
<keyword evidence="1" id="KW-0812">Transmembrane</keyword>
<evidence type="ECO:0000256" key="1">
    <source>
        <dbReference type="SAM" id="Phobius"/>
    </source>
</evidence>
<keyword evidence="1" id="KW-1133">Transmembrane helix</keyword>
<keyword evidence="3" id="KW-1185">Reference proteome</keyword>
<dbReference type="Proteomes" id="UP001525890">
    <property type="component" value="Unassembled WGS sequence"/>
</dbReference>
<protein>
    <submittedName>
        <fullName evidence="2">Uncharacterized protein</fullName>
    </submittedName>
</protein>
<sequence>MPNFPYPEPPYFLLAAAFIAAIAAGTAFYATLTQLVQAWSRNRSTRSLSQARGMELQLPFLGMAGAICVFLASGLQVFGFTLLISYVFSFPLTILTAWLVWSQLGNLLMQLQRGGSKALDLDSWE</sequence>
<comment type="caution">
    <text evidence="2">The sequence shown here is derived from an EMBL/GenBank/DDBJ whole genome shotgun (WGS) entry which is preliminary data.</text>
</comment>
<dbReference type="RefSeq" id="WP_368008684.1">
    <property type="nucleotide sequence ID" value="NZ_JAMXFF010000045.1"/>
</dbReference>
<feature type="transmembrane region" description="Helical" evidence="1">
    <location>
        <begin position="12"/>
        <end position="32"/>
    </location>
</feature>